<organism evidence="1">
    <name type="scientific">Micrurus lemniscatus lemniscatus</name>
    <dbReference type="NCBI Taxonomy" id="129467"/>
    <lineage>
        <taxon>Eukaryota</taxon>
        <taxon>Metazoa</taxon>
        <taxon>Chordata</taxon>
        <taxon>Craniata</taxon>
        <taxon>Vertebrata</taxon>
        <taxon>Euteleostomi</taxon>
        <taxon>Lepidosauria</taxon>
        <taxon>Squamata</taxon>
        <taxon>Bifurcata</taxon>
        <taxon>Unidentata</taxon>
        <taxon>Episquamata</taxon>
        <taxon>Toxicofera</taxon>
        <taxon>Serpentes</taxon>
        <taxon>Colubroidea</taxon>
        <taxon>Elapidae</taxon>
        <taxon>Elapinae</taxon>
        <taxon>Micrurus</taxon>
    </lineage>
</organism>
<sequence>MLAREFWELKTTSPKMAKVGHLWRRLISKARGIVSILHSPLNIQGFSSYFWVSERQPWKRVSKHTKAEGKAILIQKATLKVDRKKEKILAVDKTPCFGRMPR</sequence>
<reference evidence="1" key="2">
    <citation type="submission" date="2017-11" db="EMBL/GenBank/DDBJ databases">
        <title>Coralsnake Venomics: Analyses of Venom Gland Transcriptomes and Proteomes of Six Brazilian Taxa.</title>
        <authorList>
            <person name="Aird S.D."/>
            <person name="Jorge da Silva N."/>
            <person name="Qiu L."/>
            <person name="Villar-Briones A."/>
            <person name="Aparecida-Saddi V."/>
            <person name="Campos-Telles M.P."/>
            <person name="Grau M."/>
            <person name="Mikheyev A.S."/>
        </authorList>
    </citation>
    <scope>NUCLEOTIDE SEQUENCE</scope>
    <source>
        <tissue evidence="1">Venom_gland</tissue>
    </source>
</reference>
<proteinExistence type="predicted"/>
<name>A0A2D4HJT9_MICLE</name>
<protein>
    <submittedName>
        <fullName evidence="1">Uncharacterized protein</fullName>
    </submittedName>
</protein>
<dbReference type="EMBL" id="IACK01032981">
    <property type="protein sequence ID" value="LAA72207.1"/>
    <property type="molecule type" value="Transcribed_RNA"/>
</dbReference>
<dbReference type="AlphaFoldDB" id="A0A2D4HJT9"/>
<reference evidence="1" key="1">
    <citation type="submission" date="2017-07" db="EMBL/GenBank/DDBJ databases">
        <authorList>
            <person name="Mikheyev A."/>
            <person name="Grau M."/>
        </authorList>
    </citation>
    <scope>NUCLEOTIDE SEQUENCE</scope>
    <source>
        <tissue evidence="1">Venom_gland</tissue>
    </source>
</reference>
<accession>A0A2D4HJT9</accession>
<evidence type="ECO:0000313" key="1">
    <source>
        <dbReference type="EMBL" id="LAA72207.1"/>
    </source>
</evidence>